<evidence type="ECO:0000256" key="4">
    <source>
        <dbReference type="RuleBase" id="RU362110"/>
    </source>
</evidence>
<sequence>MYDEQFRQQFHFSPKEKWMNDPNGLVYYKGEYHLFYQYHPNSSVWGPMHWGHAVSEDLMQWEELPIALYPDELGQIFSGSAVIDKENTSGLKSSDEEDVIVAIFTHHGEDNEKQSIAYSNDRGRTWTKYHGNPVIENPGMKDFRDPKVFWHEQTQKWIMSLACGDQIQFYGSRNLIDWTFLSTFGSEYGAHGGVWECPDLIQLEVEGEKEKKWVLIVSINPGGPNGGSVVQYFIGDFDGEVFTCDDEKETIKWADFGRDFYAAVTWSNVHEPVWIGWMSNWQYANQVPTDPFRSVMSIPRKLKIRRDNNEWKLVQTPIDLSLFYKDTILLNEDVTLLPLEPKQIELKELQVMVDAKVRENQSSSFTLTLKGEKEQLQIVFDCVKQEVRVDRTRSGDVSFSEYFASVDKMPLNELNDFILIVDKSSIELFVNQGSSVMTELFYPSEQNYTLEWNATDGEVHLSNVSIHHIESTWK</sequence>
<evidence type="ECO:0000256" key="3">
    <source>
        <dbReference type="ARBA" id="ARBA00023295"/>
    </source>
</evidence>
<dbReference type="SUPFAM" id="SSF75005">
    <property type="entry name" value="Arabinanase/levansucrase/invertase"/>
    <property type="match status" value="1"/>
</dbReference>
<evidence type="ECO:0000259" key="5">
    <source>
        <dbReference type="Pfam" id="PF00251"/>
    </source>
</evidence>
<dbReference type="EMBL" id="JBHLUX010000027">
    <property type="protein sequence ID" value="MFC0470931.1"/>
    <property type="molecule type" value="Genomic_DNA"/>
</dbReference>
<dbReference type="SMART" id="SM00640">
    <property type="entry name" value="Glyco_32"/>
    <property type="match status" value="1"/>
</dbReference>
<gene>
    <name evidence="7" type="ORF">ACFFHM_10590</name>
</gene>
<dbReference type="Pfam" id="PF00251">
    <property type="entry name" value="Glyco_hydro_32N"/>
    <property type="match status" value="1"/>
</dbReference>
<organism evidence="7 8">
    <name type="scientific">Halalkalibacter kiskunsagensis</name>
    <dbReference type="NCBI Taxonomy" id="1548599"/>
    <lineage>
        <taxon>Bacteria</taxon>
        <taxon>Bacillati</taxon>
        <taxon>Bacillota</taxon>
        <taxon>Bacilli</taxon>
        <taxon>Bacillales</taxon>
        <taxon>Bacillaceae</taxon>
        <taxon>Halalkalibacter</taxon>
    </lineage>
</organism>
<dbReference type="InterPro" id="IPR013148">
    <property type="entry name" value="Glyco_hydro_32_N"/>
</dbReference>
<proteinExistence type="inferred from homology"/>
<dbReference type="GO" id="GO:0016787">
    <property type="term" value="F:hydrolase activity"/>
    <property type="evidence" value="ECO:0007669"/>
    <property type="project" value="UniProtKB-KW"/>
</dbReference>
<comment type="caution">
    <text evidence="7">The sequence shown here is derived from an EMBL/GenBank/DDBJ whole genome shotgun (WGS) entry which is preliminary data.</text>
</comment>
<dbReference type="Pfam" id="PF08244">
    <property type="entry name" value="Glyco_hydro_32C"/>
    <property type="match status" value="1"/>
</dbReference>
<dbReference type="PANTHER" id="PTHR42800">
    <property type="entry name" value="EXOINULINASE INUD (AFU_ORTHOLOGUE AFUA_5G00480)"/>
    <property type="match status" value="1"/>
</dbReference>
<dbReference type="RefSeq" id="WP_335960813.1">
    <property type="nucleotide sequence ID" value="NZ_JAXBLX010000012.1"/>
</dbReference>
<keyword evidence="2 4" id="KW-0378">Hydrolase</keyword>
<dbReference type="InterPro" id="IPR018053">
    <property type="entry name" value="Glyco_hydro_32_AS"/>
</dbReference>
<dbReference type="Gene3D" id="2.115.10.20">
    <property type="entry name" value="Glycosyl hydrolase domain, family 43"/>
    <property type="match status" value="1"/>
</dbReference>
<feature type="domain" description="Glycosyl hydrolase family 32 C-terminal" evidence="6">
    <location>
        <begin position="344"/>
        <end position="468"/>
    </location>
</feature>
<name>A0ABV6KCA5_9BACI</name>
<keyword evidence="8" id="KW-1185">Reference proteome</keyword>
<dbReference type="PANTHER" id="PTHR42800:SF1">
    <property type="entry name" value="EXOINULINASE INUD (AFU_ORTHOLOGUE AFUA_5G00480)"/>
    <property type="match status" value="1"/>
</dbReference>
<evidence type="ECO:0000256" key="2">
    <source>
        <dbReference type="ARBA" id="ARBA00022801"/>
    </source>
</evidence>
<evidence type="ECO:0000313" key="7">
    <source>
        <dbReference type="EMBL" id="MFC0470931.1"/>
    </source>
</evidence>
<evidence type="ECO:0000256" key="1">
    <source>
        <dbReference type="ARBA" id="ARBA00009902"/>
    </source>
</evidence>
<evidence type="ECO:0000313" key="8">
    <source>
        <dbReference type="Proteomes" id="UP001589838"/>
    </source>
</evidence>
<dbReference type="CDD" id="cd18622">
    <property type="entry name" value="GH32_Inu-like"/>
    <property type="match status" value="1"/>
</dbReference>
<evidence type="ECO:0000259" key="6">
    <source>
        <dbReference type="Pfam" id="PF08244"/>
    </source>
</evidence>
<dbReference type="SUPFAM" id="SSF49899">
    <property type="entry name" value="Concanavalin A-like lectins/glucanases"/>
    <property type="match status" value="1"/>
</dbReference>
<accession>A0ABV6KCA5</accession>
<dbReference type="InterPro" id="IPR013320">
    <property type="entry name" value="ConA-like_dom_sf"/>
</dbReference>
<dbReference type="Proteomes" id="UP001589838">
    <property type="component" value="Unassembled WGS sequence"/>
</dbReference>
<protein>
    <submittedName>
        <fullName evidence="7">Glycoside hydrolase family 32 protein</fullName>
    </submittedName>
</protein>
<dbReference type="InterPro" id="IPR023296">
    <property type="entry name" value="Glyco_hydro_beta-prop_sf"/>
</dbReference>
<dbReference type="InterPro" id="IPR001362">
    <property type="entry name" value="Glyco_hydro_32"/>
</dbReference>
<reference evidence="7 8" key="1">
    <citation type="submission" date="2024-09" db="EMBL/GenBank/DDBJ databases">
        <authorList>
            <person name="Sun Q."/>
            <person name="Mori K."/>
        </authorList>
    </citation>
    <scope>NUCLEOTIDE SEQUENCE [LARGE SCALE GENOMIC DNA]</scope>
    <source>
        <strain evidence="7 8">NCAIM B.02610</strain>
    </source>
</reference>
<comment type="similarity">
    <text evidence="1 4">Belongs to the glycosyl hydrolase 32 family.</text>
</comment>
<dbReference type="Gene3D" id="2.60.120.560">
    <property type="entry name" value="Exo-inulinase, domain 1"/>
    <property type="match status" value="1"/>
</dbReference>
<feature type="domain" description="Glycosyl hydrolase family 32 N-terminal" evidence="5">
    <location>
        <begin position="11"/>
        <end position="317"/>
    </location>
</feature>
<keyword evidence="3 4" id="KW-0326">Glycosidase</keyword>
<dbReference type="InterPro" id="IPR013189">
    <property type="entry name" value="Glyco_hydro_32_C"/>
</dbReference>
<dbReference type="PROSITE" id="PS00609">
    <property type="entry name" value="GLYCOSYL_HYDROL_F32"/>
    <property type="match status" value="1"/>
</dbReference>